<keyword evidence="3" id="KW-1185">Reference proteome</keyword>
<dbReference type="AlphaFoldDB" id="A0A4D6LWK6"/>
<name>A0A4D6LWK6_VIGUN</name>
<protein>
    <submittedName>
        <fullName evidence="2">Uncharacterized protein</fullName>
    </submittedName>
</protein>
<sequence>MVKRARTSVSLLTSLSHPKASIGAMMLIQFGLGVFCQTLPVGSLFGMSYCLLQEKIVAITVKLTQAGMSRLGKINRGSPKYFSMNGRPGDPLYFLSERMSRLGEEGLASENACKVPILEVELSPRQRELA</sequence>
<gene>
    <name evidence="2" type="ORF">DEO72_LG5g870</name>
</gene>
<accession>A0A4D6LWK6</accession>
<evidence type="ECO:0000256" key="1">
    <source>
        <dbReference type="SAM" id="Phobius"/>
    </source>
</evidence>
<evidence type="ECO:0000313" key="2">
    <source>
        <dbReference type="EMBL" id="QCD92801.1"/>
    </source>
</evidence>
<reference evidence="2 3" key="1">
    <citation type="submission" date="2019-04" db="EMBL/GenBank/DDBJ databases">
        <title>An improved genome assembly and genetic linkage map for asparagus bean, Vigna unguiculata ssp. sesquipedialis.</title>
        <authorList>
            <person name="Xia Q."/>
            <person name="Zhang R."/>
            <person name="Dong Y."/>
        </authorList>
    </citation>
    <scope>NUCLEOTIDE SEQUENCE [LARGE SCALE GENOMIC DNA]</scope>
    <source>
        <tissue evidence="2">Leaf</tissue>
    </source>
</reference>
<dbReference type="Proteomes" id="UP000501690">
    <property type="component" value="Linkage Group LG5"/>
</dbReference>
<feature type="transmembrane region" description="Helical" evidence="1">
    <location>
        <begin position="30"/>
        <end position="52"/>
    </location>
</feature>
<dbReference type="EMBL" id="CP039349">
    <property type="protein sequence ID" value="QCD92801.1"/>
    <property type="molecule type" value="Genomic_DNA"/>
</dbReference>
<keyword evidence="1" id="KW-0472">Membrane</keyword>
<organism evidence="2 3">
    <name type="scientific">Vigna unguiculata</name>
    <name type="common">Cowpea</name>
    <dbReference type="NCBI Taxonomy" id="3917"/>
    <lineage>
        <taxon>Eukaryota</taxon>
        <taxon>Viridiplantae</taxon>
        <taxon>Streptophyta</taxon>
        <taxon>Embryophyta</taxon>
        <taxon>Tracheophyta</taxon>
        <taxon>Spermatophyta</taxon>
        <taxon>Magnoliopsida</taxon>
        <taxon>eudicotyledons</taxon>
        <taxon>Gunneridae</taxon>
        <taxon>Pentapetalae</taxon>
        <taxon>rosids</taxon>
        <taxon>fabids</taxon>
        <taxon>Fabales</taxon>
        <taxon>Fabaceae</taxon>
        <taxon>Papilionoideae</taxon>
        <taxon>50 kb inversion clade</taxon>
        <taxon>NPAAA clade</taxon>
        <taxon>indigoferoid/millettioid clade</taxon>
        <taxon>Phaseoleae</taxon>
        <taxon>Vigna</taxon>
    </lineage>
</organism>
<evidence type="ECO:0000313" key="3">
    <source>
        <dbReference type="Proteomes" id="UP000501690"/>
    </source>
</evidence>
<proteinExistence type="predicted"/>
<keyword evidence="1" id="KW-1133">Transmembrane helix</keyword>
<keyword evidence="1" id="KW-0812">Transmembrane</keyword>